<evidence type="ECO:0000256" key="2">
    <source>
        <dbReference type="ARBA" id="ARBA00005228"/>
    </source>
</evidence>
<dbReference type="SUPFAM" id="SSF53474">
    <property type="entry name" value="alpha/beta-Hydrolases"/>
    <property type="match status" value="1"/>
</dbReference>
<dbReference type="RefSeq" id="WP_379534315.1">
    <property type="nucleotide sequence ID" value="NZ_JBHSBI010000035.1"/>
</dbReference>
<dbReference type="SUPFAM" id="SSF50993">
    <property type="entry name" value="Peptidase/esterase 'gauge' domain"/>
    <property type="match status" value="1"/>
</dbReference>
<dbReference type="EMBL" id="JBHSBI010000035">
    <property type="protein sequence ID" value="MFC4014475.1"/>
    <property type="molecule type" value="Genomic_DNA"/>
</dbReference>
<keyword evidence="6" id="KW-0720">Serine protease</keyword>
<evidence type="ECO:0000259" key="7">
    <source>
        <dbReference type="Pfam" id="PF00326"/>
    </source>
</evidence>
<feature type="domain" description="Peptidase S9 prolyl oligopeptidase catalytic" evidence="7">
    <location>
        <begin position="453"/>
        <end position="657"/>
    </location>
</feature>
<dbReference type="InterPro" id="IPR051167">
    <property type="entry name" value="Prolyl_oligopep/macrocyclase"/>
</dbReference>
<evidence type="ECO:0000259" key="8">
    <source>
        <dbReference type="Pfam" id="PF02897"/>
    </source>
</evidence>
<evidence type="ECO:0000256" key="4">
    <source>
        <dbReference type="ARBA" id="ARBA00022670"/>
    </source>
</evidence>
<evidence type="ECO:0000256" key="3">
    <source>
        <dbReference type="ARBA" id="ARBA00011897"/>
    </source>
</evidence>
<dbReference type="PANTHER" id="PTHR42881:SF2">
    <property type="entry name" value="PROLYL ENDOPEPTIDASE"/>
    <property type="match status" value="1"/>
</dbReference>
<dbReference type="PANTHER" id="PTHR42881">
    <property type="entry name" value="PROLYL ENDOPEPTIDASE"/>
    <property type="match status" value="1"/>
</dbReference>
<reference evidence="10" key="1">
    <citation type="journal article" date="2019" name="Int. J. Syst. Evol. Microbiol.">
        <title>The Global Catalogue of Microorganisms (GCM) 10K type strain sequencing project: providing services to taxonomists for standard genome sequencing and annotation.</title>
        <authorList>
            <consortium name="The Broad Institute Genomics Platform"/>
            <consortium name="The Broad Institute Genome Sequencing Center for Infectious Disease"/>
            <person name="Wu L."/>
            <person name="Ma J."/>
        </authorList>
    </citation>
    <scope>NUCLEOTIDE SEQUENCE [LARGE SCALE GENOMIC DNA]</scope>
    <source>
        <strain evidence="10">TBRC 1276</strain>
    </source>
</reference>
<keyword evidence="10" id="KW-1185">Reference proteome</keyword>
<gene>
    <name evidence="9" type="ORF">ACFOY2_45140</name>
</gene>
<dbReference type="InterPro" id="IPR001375">
    <property type="entry name" value="Peptidase_S9_cat"/>
</dbReference>
<proteinExistence type="inferred from homology"/>
<evidence type="ECO:0000313" key="9">
    <source>
        <dbReference type="EMBL" id="MFC4014475.1"/>
    </source>
</evidence>
<evidence type="ECO:0000256" key="5">
    <source>
        <dbReference type="ARBA" id="ARBA00022801"/>
    </source>
</evidence>
<dbReference type="Pfam" id="PF00326">
    <property type="entry name" value="Peptidase_S9"/>
    <property type="match status" value="1"/>
</dbReference>
<dbReference type="Pfam" id="PF02897">
    <property type="entry name" value="Peptidase_S9_N"/>
    <property type="match status" value="1"/>
</dbReference>
<organism evidence="9 10">
    <name type="scientific">Nonomuraea purpurea</name>
    <dbReference type="NCBI Taxonomy" id="1849276"/>
    <lineage>
        <taxon>Bacteria</taxon>
        <taxon>Bacillati</taxon>
        <taxon>Actinomycetota</taxon>
        <taxon>Actinomycetes</taxon>
        <taxon>Streptosporangiales</taxon>
        <taxon>Streptosporangiaceae</taxon>
        <taxon>Nonomuraea</taxon>
    </lineage>
</organism>
<dbReference type="InterPro" id="IPR002471">
    <property type="entry name" value="Pept_S9_AS"/>
</dbReference>
<dbReference type="Proteomes" id="UP001595851">
    <property type="component" value="Unassembled WGS sequence"/>
</dbReference>
<dbReference type="PROSITE" id="PS00708">
    <property type="entry name" value="PRO_ENDOPEP_SER"/>
    <property type="match status" value="1"/>
</dbReference>
<dbReference type="PRINTS" id="PR00862">
    <property type="entry name" value="PROLIGOPTASE"/>
</dbReference>
<dbReference type="InterPro" id="IPR029058">
    <property type="entry name" value="AB_hydrolase_fold"/>
</dbReference>
<protein>
    <recommendedName>
        <fullName evidence="3">prolyl oligopeptidase</fullName>
        <ecNumber evidence="3">3.4.21.26</ecNumber>
    </recommendedName>
</protein>
<comment type="catalytic activity">
    <reaction evidence="1">
        <text>Hydrolysis of Pro-|-Xaa &gt;&gt; Ala-|-Xaa in oligopeptides.</text>
        <dbReference type="EC" id="3.4.21.26"/>
    </reaction>
</comment>
<keyword evidence="4" id="KW-0645">Protease</keyword>
<evidence type="ECO:0000313" key="10">
    <source>
        <dbReference type="Proteomes" id="UP001595851"/>
    </source>
</evidence>
<dbReference type="Gene3D" id="2.130.10.120">
    <property type="entry name" value="Prolyl oligopeptidase, N-terminal domain"/>
    <property type="match status" value="1"/>
</dbReference>
<feature type="domain" description="Peptidase S9A N-terminal" evidence="8">
    <location>
        <begin position="10"/>
        <end position="389"/>
    </location>
</feature>
<keyword evidence="5" id="KW-0378">Hydrolase</keyword>
<sequence>MKFPSEYPPAERRPVTDRLHGRDVDDFYRWLEHPADPRTQHWQAAQDELWHDSAARLPGRAGFLARLNELKDTGLVTPPVWRGERRFHLRQSASQEHPVLYCDDRIVLDPMELDPTGLTTLDDWQPDQEGRLLAYQISRSGDEKADLYVMDVDTGEIVDGPIGGCRYSAVAWLPGGRALYYVRFHEGIRLRRVGVAADTPVFGLGPISYGVQISADGRWLTISAGTASGNSLWLADLAGGDPERPRPRPVQESAHARTAGAVACDGRLYLLTDGDAPRRRLCVADPAEPGAWRELIPEDPEAVLGAFTLLDGERLLVSRTRHAVGEIAVHHARTGERLGTVPLPGSGSIASLTARPDGGPEAWFAYTDAVTPAEIWRYDARTDATTLWSAAPGRVTLHDVHSHHIEYDSADGTRVRMVVVAGPSRGGPRPTILSGYGGFGIPLMPGYAADSLAWVEAGGVLAIANLRGGGEEGEAWHRDGMLERKQNVFDDFVAAAEKLIADGWTTPDRLGIWGESNGGLLVGAALTQRPDLFAAAVCSAGLLDMARFHRSGLGPSWTGEYGDPDDPEQLGWLLAYSPYHHVRKGTDYPATLFTVSAGDSRVDPMHARKMCAAMQWASGGERPILLRHELDVGHGARAVSRSIGLAADVLAFLAAHTAPNGTDPDAAAGSDPA</sequence>
<name>A0ABV8GN89_9ACTN</name>
<dbReference type="InterPro" id="IPR023302">
    <property type="entry name" value="Pept_S9A_N"/>
</dbReference>
<evidence type="ECO:0000256" key="1">
    <source>
        <dbReference type="ARBA" id="ARBA00001070"/>
    </source>
</evidence>
<dbReference type="Gene3D" id="3.40.50.1820">
    <property type="entry name" value="alpha/beta hydrolase"/>
    <property type="match status" value="1"/>
</dbReference>
<comment type="similarity">
    <text evidence="2">Belongs to the peptidase S9A family.</text>
</comment>
<evidence type="ECO:0000256" key="6">
    <source>
        <dbReference type="ARBA" id="ARBA00022825"/>
    </source>
</evidence>
<accession>A0ABV8GN89</accession>
<dbReference type="EC" id="3.4.21.26" evidence="3"/>
<comment type="caution">
    <text evidence="9">The sequence shown here is derived from an EMBL/GenBank/DDBJ whole genome shotgun (WGS) entry which is preliminary data.</text>
</comment>
<dbReference type="InterPro" id="IPR002470">
    <property type="entry name" value="Peptidase_S9A"/>
</dbReference>